<dbReference type="Gene3D" id="3.30.700.10">
    <property type="entry name" value="Glycoprotein, Type 4 Pilin"/>
    <property type="match status" value="1"/>
</dbReference>
<organism evidence="1 2">
    <name type="scientific">Candidatus Wolfebacteria bacterium GW2011_GWC2_39_22</name>
    <dbReference type="NCBI Taxonomy" id="1619013"/>
    <lineage>
        <taxon>Bacteria</taxon>
        <taxon>Candidatus Wolfeibacteriota</taxon>
    </lineage>
</organism>
<reference evidence="1 2" key="1">
    <citation type="journal article" date="2015" name="Nature">
        <title>rRNA introns, odd ribosomes, and small enigmatic genomes across a large radiation of phyla.</title>
        <authorList>
            <person name="Brown C.T."/>
            <person name="Hug L.A."/>
            <person name="Thomas B.C."/>
            <person name="Sharon I."/>
            <person name="Castelle C.J."/>
            <person name="Singh A."/>
            <person name="Wilkins M.J."/>
            <person name="Williams K.H."/>
            <person name="Banfield J.F."/>
        </authorList>
    </citation>
    <scope>NUCLEOTIDE SEQUENCE [LARGE SCALE GENOMIC DNA]</scope>
</reference>
<proteinExistence type="predicted"/>
<dbReference type="AlphaFoldDB" id="A0A0G0NIB8"/>
<gene>
    <name evidence="1" type="ORF">UT41_C0001G0120</name>
</gene>
<dbReference type="EMBL" id="LBWR01000001">
    <property type="protein sequence ID" value="KKR12576.1"/>
    <property type="molecule type" value="Genomic_DNA"/>
</dbReference>
<accession>A0A0G0NIB8</accession>
<evidence type="ECO:0008006" key="3">
    <source>
        <dbReference type="Google" id="ProtNLM"/>
    </source>
</evidence>
<dbReference type="InterPro" id="IPR012902">
    <property type="entry name" value="N_methyl_site"/>
</dbReference>
<evidence type="ECO:0000313" key="2">
    <source>
        <dbReference type="Proteomes" id="UP000034665"/>
    </source>
</evidence>
<comment type="caution">
    <text evidence="1">The sequence shown here is derived from an EMBL/GenBank/DDBJ whole genome shotgun (WGS) entry which is preliminary data.</text>
</comment>
<name>A0A0G0NIB8_9BACT</name>
<dbReference type="NCBIfam" id="TIGR02532">
    <property type="entry name" value="IV_pilin_GFxxxE"/>
    <property type="match status" value="1"/>
</dbReference>
<dbReference type="InterPro" id="IPR045584">
    <property type="entry name" value="Pilin-like"/>
</dbReference>
<evidence type="ECO:0000313" key="1">
    <source>
        <dbReference type="EMBL" id="KKR12576.1"/>
    </source>
</evidence>
<dbReference type="PROSITE" id="PS00409">
    <property type="entry name" value="PROKAR_NTER_METHYL"/>
    <property type="match status" value="1"/>
</dbReference>
<sequence>MSRRGFTLLELLIVVGILSVLATTAALVVNPLEYLRQSRDAKRIADSASMYKAIQLLSFDNKAATTLGAISTVYISLPDTASSTCGSYALPALPAPWQYHCASDADFKKNDGTGWMPVDFSALTGGSPLHTLPIDPNNSIANAQYYSFVTDGDGYELAVSMEASTNTTGGATDKTSSDGGDNPTSYELGSNLVIAPWSFEFTGFPVVALNSNLPGWYKHSGTGTTLATGDAQNPHYLQVSGPVLYGWQQNIPFNPDSVYKIECRAQQETLPITGGRSAYCGFFGIAANGITGVSTSGGSSYSAHYRAFSNTTLAMSPSWTTASGYTKGHAATGVNGTSGTCTSIAAPCKVHAKVQFIRPLFMVNYSLGDGIMNFDYIKVTKI</sequence>
<protein>
    <recommendedName>
        <fullName evidence="3">Prepilin-type N-terminal cleavage/methylation domain-containing protein</fullName>
    </recommendedName>
</protein>
<dbReference type="Proteomes" id="UP000034665">
    <property type="component" value="Unassembled WGS sequence"/>
</dbReference>
<dbReference type="STRING" id="1619013.UT41_C0001G0120"/>
<dbReference type="SUPFAM" id="SSF54523">
    <property type="entry name" value="Pili subunits"/>
    <property type="match status" value="1"/>
</dbReference>
<dbReference type="Pfam" id="PF07963">
    <property type="entry name" value="N_methyl"/>
    <property type="match status" value="1"/>
</dbReference>